<organism evidence="3 4">
    <name type="scientific">Streptomyces rimosus subsp. rimosus</name>
    <dbReference type="NCBI Taxonomy" id="132474"/>
    <lineage>
        <taxon>Bacteria</taxon>
        <taxon>Bacillati</taxon>
        <taxon>Actinomycetota</taxon>
        <taxon>Actinomycetes</taxon>
        <taxon>Kitasatosporales</taxon>
        <taxon>Streptomycetaceae</taxon>
        <taxon>Streptomyces</taxon>
    </lineage>
</organism>
<dbReference type="EMBL" id="CP094298">
    <property type="protein sequence ID" value="UNZ07212.1"/>
    <property type="molecule type" value="Genomic_DNA"/>
</dbReference>
<dbReference type="NCBIfam" id="NF041646">
    <property type="entry name" value="VC0807_fam"/>
    <property type="match status" value="1"/>
</dbReference>
<feature type="transmembrane region" description="Helical" evidence="2">
    <location>
        <begin position="66"/>
        <end position="84"/>
    </location>
</feature>
<feature type="transmembrane region" description="Helical" evidence="2">
    <location>
        <begin position="96"/>
        <end position="113"/>
    </location>
</feature>
<feature type="transmembrane region" description="Helical" evidence="2">
    <location>
        <begin position="152"/>
        <end position="173"/>
    </location>
</feature>
<gene>
    <name evidence="3" type="ORF">SRIMR7_34190</name>
</gene>
<feature type="transmembrane region" description="Helical" evidence="2">
    <location>
        <begin position="179"/>
        <end position="197"/>
    </location>
</feature>
<dbReference type="GeneID" id="66853642"/>
<keyword evidence="2" id="KW-0472">Membrane</keyword>
<keyword evidence="2" id="KW-0812">Transmembrane</keyword>
<feature type="region of interest" description="Disordered" evidence="1">
    <location>
        <begin position="212"/>
        <end position="234"/>
    </location>
</feature>
<sequence>MTQPSRRRGPWGPLARSLTINAVLPLALFYVLRAQGAEQWLALLLSSAVPALRVVWTVATGRRTDSIDLFVAGLLAISAATSLISGSPRVLLLKDVGMSVALGAWITGSLLTQRPFAYHFGIRLGGETAATERDHLWQTTPALRKELRKLTALWGGGQLLDATVGVITALTLPVDVVPLIGRCQTAVVLGATVLITLRRARRFRARHGISLLGSRPSHQEPHRPALAKPTGGGV</sequence>
<protein>
    <recommendedName>
        <fullName evidence="5">Intracellular septation protein A</fullName>
    </recommendedName>
</protein>
<feature type="transmembrane region" description="Helical" evidence="2">
    <location>
        <begin position="12"/>
        <end position="33"/>
    </location>
</feature>
<proteinExistence type="predicted"/>
<evidence type="ECO:0000313" key="3">
    <source>
        <dbReference type="EMBL" id="UNZ07212.1"/>
    </source>
</evidence>
<feature type="transmembrane region" description="Helical" evidence="2">
    <location>
        <begin position="39"/>
        <end position="59"/>
    </location>
</feature>
<accession>A0ABY3ZCT1</accession>
<evidence type="ECO:0000256" key="1">
    <source>
        <dbReference type="SAM" id="MobiDB-lite"/>
    </source>
</evidence>
<evidence type="ECO:0000313" key="4">
    <source>
        <dbReference type="Proteomes" id="UP000829494"/>
    </source>
</evidence>
<reference evidence="3 4" key="1">
    <citation type="submission" date="2022-03" db="EMBL/GenBank/DDBJ databases">
        <title>Complete genome of Streptomyces rimosus ssp. rimosus R7 (=ATCC 10970).</title>
        <authorList>
            <person name="Beganovic S."/>
            <person name="Ruckert C."/>
            <person name="Busche T."/>
            <person name="Kalinowski J."/>
            <person name="Wittmann C."/>
        </authorList>
    </citation>
    <scope>NUCLEOTIDE SEQUENCE [LARGE SCALE GENOMIC DNA]</scope>
    <source>
        <strain evidence="3 4">R7</strain>
    </source>
</reference>
<evidence type="ECO:0008006" key="5">
    <source>
        <dbReference type="Google" id="ProtNLM"/>
    </source>
</evidence>
<evidence type="ECO:0000256" key="2">
    <source>
        <dbReference type="SAM" id="Phobius"/>
    </source>
</evidence>
<keyword evidence="2" id="KW-1133">Transmembrane helix</keyword>
<dbReference type="RefSeq" id="WP_003984815.1">
    <property type="nucleotide sequence ID" value="NZ_CP043497.1"/>
</dbReference>
<name>A0ABY3ZCT1_STRRM</name>
<dbReference type="Proteomes" id="UP000829494">
    <property type="component" value="Chromosome"/>
</dbReference>
<keyword evidence="4" id="KW-1185">Reference proteome</keyword>